<sequence>MDFNLSPEQKTMQKMCREFAENEIAPRAQEMDRTGEFPYDIIKKMGDLGLMGLPIPKQYGGAGSDYLTYAIALEEISKADASVGITMSAHISLPCNALLHFGTDEQKQKWLIPLAKGEMLGAFGLTEPSAGSDAGATQTTAELIDAQWIINGSKCFITNAGTDISGLVIVTAVTGKREDGRSEISNIIVPLGTKGYSQGPKYEKMGWRAADT</sequence>
<dbReference type="SUPFAM" id="SSF56645">
    <property type="entry name" value="Acyl-CoA dehydrogenase NM domain-like"/>
    <property type="match status" value="1"/>
</dbReference>
<feature type="domain" description="Acyl-CoA dehydrogenase/oxidase N-terminal" evidence="7">
    <location>
        <begin position="6"/>
        <end position="118"/>
    </location>
</feature>
<accession>X0ZV55</accession>
<reference evidence="8" key="1">
    <citation type="journal article" date="2014" name="Front. Microbiol.">
        <title>High frequency of phylogenetically diverse reductive dehalogenase-homologous genes in deep subseafloor sedimentary metagenomes.</title>
        <authorList>
            <person name="Kawai M."/>
            <person name="Futagami T."/>
            <person name="Toyoda A."/>
            <person name="Takaki Y."/>
            <person name="Nishi S."/>
            <person name="Hori S."/>
            <person name="Arai W."/>
            <person name="Tsubouchi T."/>
            <person name="Morono Y."/>
            <person name="Uchiyama I."/>
            <person name="Ito T."/>
            <person name="Fujiyama A."/>
            <person name="Inagaki F."/>
            <person name="Takami H."/>
        </authorList>
    </citation>
    <scope>NUCLEOTIDE SEQUENCE</scope>
    <source>
        <strain evidence="8">Expedition CK06-06</strain>
    </source>
</reference>
<gene>
    <name evidence="8" type="ORF">S01H4_02454</name>
</gene>
<keyword evidence="5" id="KW-0560">Oxidoreductase</keyword>
<dbReference type="InterPro" id="IPR009100">
    <property type="entry name" value="AcylCoA_DH/oxidase_NM_dom_sf"/>
</dbReference>
<dbReference type="Gene3D" id="1.10.540.10">
    <property type="entry name" value="Acyl-CoA dehydrogenase/oxidase, N-terminal domain"/>
    <property type="match status" value="1"/>
</dbReference>
<evidence type="ECO:0000259" key="6">
    <source>
        <dbReference type="Pfam" id="PF02770"/>
    </source>
</evidence>
<keyword evidence="4" id="KW-0274">FAD</keyword>
<evidence type="ECO:0000256" key="2">
    <source>
        <dbReference type="ARBA" id="ARBA00009347"/>
    </source>
</evidence>
<evidence type="ECO:0000313" key="8">
    <source>
        <dbReference type="EMBL" id="GAG73344.1"/>
    </source>
</evidence>
<proteinExistence type="inferred from homology"/>
<evidence type="ECO:0000256" key="5">
    <source>
        <dbReference type="ARBA" id="ARBA00023002"/>
    </source>
</evidence>
<dbReference type="AlphaFoldDB" id="X0ZV55"/>
<dbReference type="PANTHER" id="PTHR43884">
    <property type="entry name" value="ACYL-COA DEHYDROGENASE"/>
    <property type="match status" value="1"/>
</dbReference>
<keyword evidence="3" id="KW-0285">Flavoprotein</keyword>
<dbReference type="GO" id="GO:0003995">
    <property type="term" value="F:acyl-CoA dehydrogenase activity"/>
    <property type="evidence" value="ECO:0007669"/>
    <property type="project" value="InterPro"/>
</dbReference>
<dbReference type="InterPro" id="IPR006089">
    <property type="entry name" value="Acyl-CoA_DH_CS"/>
</dbReference>
<dbReference type="FunFam" id="1.10.540.10:FF:000002">
    <property type="entry name" value="Acyl-CoA dehydrogenase FadE19"/>
    <property type="match status" value="1"/>
</dbReference>
<dbReference type="PROSITE" id="PS00072">
    <property type="entry name" value="ACYL_COA_DH_1"/>
    <property type="match status" value="1"/>
</dbReference>
<dbReference type="InterPro" id="IPR046373">
    <property type="entry name" value="Acyl-CoA_Oxase/DH_mid-dom_sf"/>
</dbReference>
<name>X0ZV55_9ZZZZ</name>
<protein>
    <recommendedName>
        <fullName evidence="9">Acyl-CoA dehydrogenase/oxidase N-terminal domain-containing protein</fullName>
    </recommendedName>
</protein>
<dbReference type="InterPro" id="IPR013786">
    <property type="entry name" value="AcylCoA_DH/ox_N"/>
</dbReference>
<dbReference type="Gene3D" id="2.40.110.10">
    <property type="entry name" value="Butyryl-CoA Dehydrogenase, subunit A, domain 2"/>
    <property type="match status" value="1"/>
</dbReference>
<evidence type="ECO:0000256" key="3">
    <source>
        <dbReference type="ARBA" id="ARBA00022630"/>
    </source>
</evidence>
<evidence type="ECO:0000259" key="7">
    <source>
        <dbReference type="Pfam" id="PF02771"/>
    </source>
</evidence>
<organism evidence="8">
    <name type="scientific">marine sediment metagenome</name>
    <dbReference type="NCBI Taxonomy" id="412755"/>
    <lineage>
        <taxon>unclassified sequences</taxon>
        <taxon>metagenomes</taxon>
        <taxon>ecological metagenomes</taxon>
    </lineage>
</organism>
<dbReference type="GO" id="GO:0050660">
    <property type="term" value="F:flavin adenine dinucleotide binding"/>
    <property type="evidence" value="ECO:0007669"/>
    <property type="project" value="InterPro"/>
</dbReference>
<dbReference type="PANTHER" id="PTHR43884:SF12">
    <property type="entry name" value="ISOVALERYL-COA DEHYDROGENASE, MITOCHONDRIAL-RELATED"/>
    <property type="match status" value="1"/>
</dbReference>
<evidence type="ECO:0008006" key="9">
    <source>
        <dbReference type="Google" id="ProtNLM"/>
    </source>
</evidence>
<dbReference type="InterPro" id="IPR037069">
    <property type="entry name" value="AcylCoA_DH/ox_N_sf"/>
</dbReference>
<dbReference type="InterPro" id="IPR006091">
    <property type="entry name" value="Acyl-CoA_Oxase/DH_mid-dom"/>
</dbReference>
<comment type="similarity">
    <text evidence="2">Belongs to the acyl-CoA dehydrogenase family.</text>
</comment>
<dbReference type="EMBL" id="BART01000535">
    <property type="protein sequence ID" value="GAG73344.1"/>
    <property type="molecule type" value="Genomic_DNA"/>
</dbReference>
<comment type="cofactor">
    <cofactor evidence="1">
        <name>FAD</name>
        <dbReference type="ChEBI" id="CHEBI:57692"/>
    </cofactor>
</comment>
<evidence type="ECO:0000256" key="4">
    <source>
        <dbReference type="ARBA" id="ARBA00022827"/>
    </source>
</evidence>
<dbReference type="Pfam" id="PF02771">
    <property type="entry name" value="Acyl-CoA_dh_N"/>
    <property type="match status" value="1"/>
</dbReference>
<feature type="non-terminal residue" evidence="8">
    <location>
        <position position="212"/>
    </location>
</feature>
<feature type="domain" description="Acyl-CoA oxidase/dehydrogenase middle" evidence="6">
    <location>
        <begin position="122"/>
        <end position="211"/>
    </location>
</feature>
<evidence type="ECO:0000256" key="1">
    <source>
        <dbReference type="ARBA" id="ARBA00001974"/>
    </source>
</evidence>
<dbReference type="Pfam" id="PF02770">
    <property type="entry name" value="Acyl-CoA_dh_M"/>
    <property type="match status" value="1"/>
</dbReference>
<comment type="caution">
    <text evidence="8">The sequence shown here is derived from an EMBL/GenBank/DDBJ whole genome shotgun (WGS) entry which is preliminary data.</text>
</comment>